<reference evidence="10 11" key="1">
    <citation type="submission" date="2024-03" db="EMBL/GenBank/DDBJ databases">
        <authorList>
            <person name="Gkanogiannis A."/>
            <person name="Becerra Lopez-Lavalle L."/>
        </authorList>
    </citation>
    <scope>NUCLEOTIDE SEQUENCE [LARGE SCALE GENOMIC DNA]</scope>
</reference>
<dbReference type="InterPro" id="IPR025660">
    <property type="entry name" value="Pept_his_AS"/>
</dbReference>
<keyword evidence="6" id="KW-0325">Glycoprotein</keyword>
<dbReference type="InterPro" id="IPR038765">
    <property type="entry name" value="Papain-like_cys_pep_sf"/>
</dbReference>
<keyword evidence="3" id="KW-0378">Hydrolase</keyword>
<keyword evidence="11" id="KW-1185">Reference proteome</keyword>
<keyword evidence="2" id="KW-0645">Protease</keyword>
<evidence type="ECO:0000256" key="1">
    <source>
        <dbReference type="ARBA" id="ARBA00008455"/>
    </source>
</evidence>
<dbReference type="PANTHER" id="PTHR12411">
    <property type="entry name" value="CYSTEINE PROTEASE FAMILY C1-RELATED"/>
    <property type="match status" value="1"/>
</dbReference>
<dbReference type="Proteomes" id="UP001642487">
    <property type="component" value="Chromosome 11"/>
</dbReference>
<dbReference type="SMART" id="SM00848">
    <property type="entry name" value="Inhibitor_I29"/>
    <property type="match status" value="1"/>
</dbReference>
<dbReference type="PROSITE" id="PS00640">
    <property type="entry name" value="THIOL_PROTEASE_ASN"/>
    <property type="match status" value="1"/>
</dbReference>
<feature type="signal peptide" evidence="7">
    <location>
        <begin position="1"/>
        <end position="23"/>
    </location>
</feature>
<evidence type="ECO:0000256" key="6">
    <source>
        <dbReference type="ARBA" id="ARBA00023180"/>
    </source>
</evidence>
<evidence type="ECO:0000256" key="5">
    <source>
        <dbReference type="ARBA" id="ARBA00023157"/>
    </source>
</evidence>
<dbReference type="SUPFAM" id="SSF54001">
    <property type="entry name" value="Cysteine proteinases"/>
    <property type="match status" value="1"/>
</dbReference>
<dbReference type="CDD" id="cd02248">
    <property type="entry name" value="Peptidase_C1A"/>
    <property type="match status" value="1"/>
</dbReference>
<name>A0ABP0Y051_9ROSI</name>
<evidence type="ECO:0000313" key="11">
    <source>
        <dbReference type="Proteomes" id="UP001642487"/>
    </source>
</evidence>
<dbReference type="PROSITE" id="PS00639">
    <property type="entry name" value="THIOL_PROTEASE_HIS"/>
    <property type="match status" value="1"/>
</dbReference>
<evidence type="ECO:0000313" key="10">
    <source>
        <dbReference type="EMBL" id="CAK9313818.1"/>
    </source>
</evidence>
<feature type="domain" description="Peptidase C1A papain C-terminal" evidence="8">
    <location>
        <begin position="132"/>
        <end position="346"/>
    </location>
</feature>
<dbReference type="InterPro" id="IPR025661">
    <property type="entry name" value="Pept_asp_AS"/>
</dbReference>
<proteinExistence type="inferred from homology"/>
<evidence type="ECO:0000256" key="3">
    <source>
        <dbReference type="ARBA" id="ARBA00022801"/>
    </source>
</evidence>
<evidence type="ECO:0000256" key="4">
    <source>
        <dbReference type="ARBA" id="ARBA00022807"/>
    </source>
</evidence>
<accession>A0ABP0Y051</accession>
<keyword evidence="5" id="KW-1015">Disulfide bond</keyword>
<feature type="domain" description="Cathepsin propeptide inhibitor" evidence="9">
    <location>
        <begin position="41"/>
        <end position="96"/>
    </location>
</feature>
<dbReference type="InterPro" id="IPR013128">
    <property type="entry name" value="Peptidase_C1A"/>
</dbReference>
<keyword evidence="7" id="KW-0732">Signal</keyword>
<comment type="similarity">
    <text evidence="1">Belongs to the peptidase C1 family.</text>
</comment>
<feature type="chain" id="PRO_5045712858" evidence="7">
    <location>
        <begin position="24"/>
        <end position="348"/>
    </location>
</feature>
<organism evidence="10 11">
    <name type="scientific">Citrullus colocynthis</name>
    <name type="common">colocynth</name>
    <dbReference type="NCBI Taxonomy" id="252529"/>
    <lineage>
        <taxon>Eukaryota</taxon>
        <taxon>Viridiplantae</taxon>
        <taxon>Streptophyta</taxon>
        <taxon>Embryophyta</taxon>
        <taxon>Tracheophyta</taxon>
        <taxon>Spermatophyta</taxon>
        <taxon>Magnoliopsida</taxon>
        <taxon>eudicotyledons</taxon>
        <taxon>Gunneridae</taxon>
        <taxon>Pentapetalae</taxon>
        <taxon>rosids</taxon>
        <taxon>fabids</taxon>
        <taxon>Cucurbitales</taxon>
        <taxon>Cucurbitaceae</taxon>
        <taxon>Benincaseae</taxon>
        <taxon>Citrullus</taxon>
    </lineage>
</organism>
<dbReference type="PRINTS" id="PR00705">
    <property type="entry name" value="PAPAIN"/>
</dbReference>
<gene>
    <name evidence="10" type="ORF">CITCOLO1_LOCUS5554</name>
</gene>
<dbReference type="Gene3D" id="3.90.70.10">
    <property type="entry name" value="Cysteine proteinases"/>
    <property type="match status" value="1"/>
</dbReference>
<evidence type="ECO:0000259" key="8">
    <source>
        <dbReference type="SMART" id="SM00645"/>
    </source>
</evidence>
<dbReference type="InterPro" id="IPR013201">
    <property type="entry name" value="Prot_inhib_I29"/>
</dbReference>
<evidence type="ECO:0000259" key="9">
    <source>
        <dbReference type="SMART" id="SM00848"/>
    </source>
</evidence>
<protein>
    <submittedName>
        <fullName evidence="10">Uncharacterized protein</fullName>
    </submittedName>
</protein>
<dbReference type="Pfam" id="PF00112">
    <property type="entry name" value="Peptidase_C1"/>
    <property type="match status" value="1"/>
</dbReference>
<evidence type="ECO:0000256" key="7">
    <source>
        <dbReference type="SAM" id="SignalP"/>
    </source>
</evidence>
<evidence type="ECO:0000256" key="2">
    <source>
        <dbReference type="ARBA" id="ARBA00022670"/>
    </source>
</evidence>
<dbReference type="InterPro" id="IPR000668">
    <property type="entry name" value="Peptidase_C1A_C"/>
</dbReference>
<keyword evidence="4" id="KW-0788">Thiol protease</keyword>
<dbReference type="SMART" id="SM00645">
    <property type="entry name" value="Pept_C1"/>
    <property type="match status" value="1"/>
</dbReference>
<dbReference type="EMBL" id="OZ021745">
    <property type="protein sequence ID" value="CAK9313818.1"/>
    <property type="molecule type" value="Genomic_DNA"/>
</dbReference>
<sequence length="348" mass="38447">MGFNKFVLVHLVLIPLILGLCKSFEFEGKELESKESLWKLYRKWSIHHNISRTPMERFNRFKVFEENAKHVHKVNQLNKSYKLKLNRFGDMSNSEFGNLYANSNINYYRNLKKTRKAGGGGEGFMYEQVLNLPPSIDWRAMGAVTGVKSQDLGAIGCGCCWAFSAIGAVEGINQIRTKQLVSLSEQELVDCDQMDGGCGGGYMETAFDFIRQNGGITTEANYPYNAKQGYCTSSSSRMNLVTIDGYQNVPPYNEDALMQAVVNQPVSVALEGSGLDFQFYGGGVFNGNCGVVLNHAVVAVGYGPDYWIMKNSWGAGWGEGGYVRMQRGANPPAGLCGIAIDASFPIKY</sequence>
<dbReference type="InterPro" id="IPR039417">
    <property type="entry name" value="Peptidase_C1A_papain-like"/>
</dbReference>
<dbReference type="Pfam" id="PF08246">
    <property type="entry name" value="Inhibitor_I29"/>
    <property type="match status" value="1"/>
</dbReference>